<organism evidence="1 2">
    <name type="scientific">Paenibacillus mangrovi</name>
    <dbReference type="NCBI Taxonomy" id="2931978"/>
    <lineage>
        <taxon>Bacteria</taxon>
        <taxon>Bacillati</taxon>
        <taxon>Bacillota</taxon>
        <taxon>Bacilli</taxon>
        <taxon>Bacillales</taxon>
        <taxon>Paenibacillaceae</taxon>
        <taxon>Paenibacillus</taxon>
    </lineage>
</organism>
<protein>
    <submittedName>
        <fullName evidence="1">Uncharacterized protein</fullName>
    </submittedName>
</protein>
<keyword evidence="2" id="KW-1185">Reference proteome</keyword>
<accession>A0A9X1WLN6</accession>
<dbReference type="Pfam" id="PF26344">
    <property type="entry name" value="YuzC"/>
    <property type="match status" value="1"/>
</dbReference>
<dbReference type="EMBL" id="JALIRP010000002">
    <property type="protein sequence ID" value="MCJ8011243.1"/>
    <property type="molecule type" value="Genomic_DNA"/>
</dbReference>
<reference evidence="1" key="1">
    <citation type="submission" date="2022-04" db="EMBL/GenBank/DDBJ databases">
        <title>Paenibacillus mangrovi sp. nov., a novel endophytic bacterium isolated from bark of Kandelia candel.</title>
        <authorList>
            <person name="Tuo L."/>
        </authorList>
    </citation>
    <scope>NUCLEOTIDE SEQUENCE</scope>
    <source>
        <strain evidence="1">KQZ6P-2</strain>
    </source>
</reference>
<name>A0A9X1WLN6_9BACL</name>
<evidence type="ECO:0000313" key="2">
    <source>
        <dbReference type="Proteomes" id="UP001139347"/>
    </source>
</evidence>
<comment type="caution">
    <text evidence="1">The sequence shown here is derived from an EMBL/GenBank/DDBJ whole genome shotgun (WGS) entry which is preliminary data.</text>
</comment>
<dbReference type="RefSeq" id="WP_244721636.1">
    <property type="nucleotide sequence ID" value="NZ_JALIRP010000002.1"/>
</dbReference>
<sequence length="122" mass="14046">MSSPPYYGYYMIPSAYVPNYSWVREYPPVQTDTLNQSLQDYYKLMEEGYRILNKLSEHEFAFRVMTAAQAGHRQEVDRLMKSISTTAVIKSGYTPTGIGITVEPKVQNEPCCKLAMFLKWGE</sequence>
<dbReference type="InterPro" id="IPR058870">
    <property type="entry name" value="YuzC"/>
</dbReference>
<gene>
    <name evidence="1" type="ORF">MUG84_05710</name>
</gene>
<evidence type="ECO:0000313" key="1">
    <source>
        <dbReference type="EMBL" id="MCJ8011243.1"/>
    </source>
</evidence>
<dbReference type="Proteomes" id="UP001139347">
    <property type="component" value="Unassembled WGS sequence"/>
</dbReference>
<proteinExistence type="predicted"/>
<dbReference type="AlphaFoldDB" id="A0A9X1WLN6"/>